<gene>
    <name evidence="1" type="ORF">BH006_13980</name>
</gene>
<organism evidence="1">
    <name type="scientific">Salmonella enterica</name>
    <name type="common">Salmonella choleraesuis</name>
    <dbReference type="NCBI Taxonomy" id="28901"/>
    <lineage>
        <taxon>Bacteria</taxon>
        <taxon>Pseudomonadati</taxon>
        <taxon>Pseudomonadota</taxon>
        <taxon>Gammaproteobacteria</taxon>
        <taxon>Enterobacterales</taxon>
        <taxon>Enterobacteriaceae</taxon>
        <taxon>Salmonella</taxon>
    </lineage>
</organism>
<dbReference type="AlphaFoldDB" id="A0A3F3IJA5"/>
<accession>A0A3F3IJA5</accession>
<dbReference type="RefSeq" id="WP_069721020.1">
    <property type="nucleotide sequence ID" value="NZ_MJEL01000004.1"/>
</dbReference>
<dbReference type="Proteomes" id="UP000852880">
    <property type="component" value="Unassembled WGS sequence"/>
</dbReference>
<protein>
    <submittedName>
        <fullName evidence="1">Uncharacterized protein</fullName>
    </submittedName>
</protein>
<proteinExistence type="predicted"/>
<reference evidence="1" key="1">
    <citation type="submission" date="2016-09" db="EMBL/GenBank/DDBJ databases">
        <title>Whole Genome Sequencing of Salmonella enterica subsp. enterica serovar Nottingham.</title>
        <authorList>
            <person name="Zheng J."/>
            <person name="Wang H."/>
        </authorList>
    </citation>
    <scope>NUCLEOTIDE SEQUENCE [LARGE SCALE GENOMIC DNA]</scope>
    <source>
        <strain evidence="1">CFSAN055411</strain>
    </source>
</reference>
<comment type="caution">
    <text evidence="1">The sequence shown here is derived from an EMBL/GenBank/DDBJ whole genome shotgun (WGS) entry which is preliminary data.</text>
</comment>
<dbReference type="EMBL" id="MJEL01000004">
    <property type="protein sequence ID" value="OEH99086.1"/>
    <property type="molecule type" value="Genomic_DNA"/>
</dbReference>
<evidence type="ECO:0000313" key="1">
    <source>
        <dbReference type="EMBL" id="OEH99086.1"/>
    </source>
</evidence>
<sequence length="63" mass="7090">MNARRFNQLYPVGTKFMLIPSPVLRGGRVVSIVAPARDFKCGCIVEINVEPYFVKVETLKSPH</sequence>
<name>A0A3F3IJA5_SALER</name>